<feature type="non-terminal residue" evidence="1">
    <location>
        <position position="1"/>
    </location>
</feature>
<dbReference type="SUPFAM" id="SSF48452">
    <property type="entry name" value="TPR-like"/>
    <property type="match status" value="1"/>
</dbReference>
<organism evidence="1">
    <name type="scientific">Trepomonas sp. PC1</name>
    <dbReference type="NCBI Taxonomy" id="1076344"/>
    <lineage>
        <taxon>Eukaryota</taxon>
        <taxon>Metamonada</taxon>
        <taxon>Diplomonadida</taxon>
        <taxon>Hexamitidae</taxon>
        <taxon>Hexamitinae</taxon>
        <taxon>Trepomonas</taxon>
    </lineage>
</organism>
<gene>
    <name evidence="1" type="ORF">TPC1_10895</name>
</gene>
<dbReference type="AlphaFoldDB" id="A0A146KHJ7"/>
<accession>A0A146KHJ7</accession>
<protein>
    <submittedName>
        <fullName evidence="1">Alpha-SNAP</fullName>
    </submittedName>
</protein>
<feature type="non-terminal residue" evidence="1">
    <location>
        <position position="252"/>
    </location>
</feature>
<sequence length="252" mass="28829">QKQLDLAKDALKKTLFKKPNPDQAALYFISASEMYLKQKDINNASYILEQTLQHQISGQTKQQVLERLIKISPKLQHVQSLVSLFQKNGRFKQAAALLFNLALNLPEKEQIQAIDQAFQLFADEGKPKESIIHLLDTIDELIQQQMFQNALKLCLLARNKLFGTDNGYKMDKLCCQAICLAFLQGDLVAAKEFYEYFNDYSGSHGTFGGDLIKCWEEKDFGRWQDTKLQLSELNIVPMLKGKLKEAEFMEIG</sequence>
<reference evidence="1" key="1">
    <citation type="submission" date="2015-07" db="EMBL/GenBank/DDBJ databases">
        <title>Adaptation to a free-living lifestyle via gene acquisitions in the diplomonad Trepomonas sp. PC1.</title>
        <authorList>
            <person name="Xu F."/>
            <person name="Jerlstrom-Hultqvist J."/>
            <person name="Kolisko M."/>
            <person name="Simpson A.G.B."/>
            <person name="Roger A.J."/>
            <person name="Svard S.G."/>
            <person name="Andersson J.O."/>
        </authorList>
    </citation>
    <scope>NUCLEOTIDE SEQUENCE</scope>
    <source>
        <strain evidence="1">PC1</strain>
    </source>
</reference>
<dbReference type="EMBL" id="GDID01000669">
    <property type="protein sequence ID" value="JAP95937.1"/>
    <property type="molecule type" value="Transcribed_RNA"/>
</dbReference>
<name>A0A146KHJ7_9EUKA</name>
<proteinExistence type="predicted"/>
<dbReference type="InterPro" id="IPR011990">
    <property type="entry name" value="TPR-like_helical_dom_sf"/>
</dbReference>
<evidence type="ECO:0000313" key="1">
    <source>
        <dbReference type="EMBL" id="JAP95937.1"/>
    </source>
</evidence>
<dbReference type="Gene3D" id="1.25.40.10">
    <property type="entry name" value="Tetratricopeptide repeat domain"/>
    <property type="match status" value="1"/>
</dbReference>